<protein>
    <submittedName>
        <fullName evidence="2">Uncharacterized protein</fullName>
    </submittedName>
</protein>
<evidence type="ECO:0000256" key="1">
    <source>
        <dbReference type="SAM" id="MobiDB-lite"/>
    </source>
</evidence>
<keyword evidence="3" id="KW-1185">Reference proteome</keyword>
<feature type="region of interest" description="Disordered" evidence="1">
    <location>
        <begin position="1"/>
        <end position="107"/>
    </location>
</feature>
<organism evidence="2 3">
    <name type="scientific">Heterodermia speciosa</name>
    <dbReference type="NCBI Taxonomy" id="116794"/>
    <lineage>
        <taxon>Eukaryota</taxon>
        <taxon>Fungi</taxon>
        <taxon>Dikarya</taxon>
        <taxon>Ascomycota</taxon>
        <taxon>Pezizomycotina</taxon>
        <taxon>Lecanoromycetes</taxon>
        <taxon>OSLEUM clade</taxon>
        <taxon>Lecanoromycetidae</taxon>
        <taxon>Caliciales</taxon>
        <taxon>Physciaceae</taxon>
        <taxon>Heterodermia</taxon>
    </lineage>
</organism>
<accession>A0A8H3EQR7</accession>
<dbReference type="AlphaFoldDB" id="A0A8H3EQR7"/>
<evidence type="ECO:0000313" key="2">
    <source>
        <dbReference type="EMBL" id="CAF9910969.1"/>
    </source>
</evidence>
<dbReference type="Proteomes" id="UP000664521">
    <property type="component" value="Unassembled WGS sequence"/>
</dbReference>
<proteinExistence type="predicted"/>
<sequence length="288" mass="31341">MPVYRTSRFTEMFDDDDGDGGTGIPGCESEKRFEVENSLTRPKASRTPLETSEPASNPMPATQKDPLPPIQELGSRSSSSTVTPSRRPGSRDTTPHLPSPSSLYSRATSASKPFLPCPAPSPHKSGSYFVFHAPDGACCDTRHLFENNCAVPIRVLVAALKVLVGEGDGRDMDLVRAEMRVGFGDGGGDGVGLVEEEWAWVRIRWVYEGCERAVVEKADLVEEGVEVKGVGSLKDGAVRRCSDDGLEVPKILAEADGDDVKREVSRGRSRTPRRATSAKRRLRGLENW</sequence>
<evidence type="ECO:0000313" key="3">
    <source>
        <dbReference type="Proteomes" id="UP000664521"/>
    </source>
</evidence>
<gene>
    <name evidence="2" type="ORF">HETSPECPRED_010252</name>
</gene>
<feature type="compositionally biased region" description="Basic residues" evidence="1">
    <location>
        <begin position="267"/>
        <end position="282"/>
    </location>
</feature>
<name>A0A8H3EQR7_9LECA</name>
<dbReference type="EMBL" id="CAJPDS010000009">
    <property type="protein sequence ID" value="CAF9910969.1"/>
    <property type="molecule type" value="Genomic_DNA"/>
</dbReference>
<feature type="compositionally biased region" description="Low complexity" evidence="1">
    <location>
        <begin position="74"/>
        <end position="87"/>
    </location>
</feature>
<reference evidence="2" key="1">
    <citation type="submission" date="2021-03" db="EMBL/GenBank/DDBJ databases">
        <authorList>
            <person name="Tagirdzhanova G."/>
        </authorList>
    </citation>
    <scope>NUCLEOTIDE SEQUENCE</scope>
</reference>
<feature type="region of interest" description="Disordered" evidence="1">
    <location>
        <begin position="262"/>
        <end position="288"/>
    </location>
</feature>
<comment type="caution">
    <text evidence="2">The sequence shown here is derived from an EMBL/GenBank/DDBJ whole genome shotgun (WGS) entry which is preliminary data.</text>
</comment>